<evidence type="ECO:0000313" key="2">
    <source>
        <dbReference type="Proteomes" id="UP000187429"/>
    </source>
</evidence>
<proteinExistence type="predicted"/>
<sequence length="86" mass="10020">MTGLEKQILDISRIAVQIVEFSRYFNELEKLSKFQIETHFQEINGSSQDLLRLAFIYTHKWKIGRITSSSQNFGFDKNTTTSPPYS</sequence>
<evidence type="ECO:0000313" key="1">
    <source>
        <dbReference type="EMBL" id="OMJ28623.1"/>
    </source>
</evidence>
<reference evidence="2" key="1">
    <citation type="submission" date="2017-01" db="EMBL/GenBank/DDBJ databases">
        <authorList>
            <person name="Wang Y."/>
            <person name="White M."/>
            <person name="Kvist S."/>
            <person name="Moncalvo J.-M."/>
        </authorList>
    </citation>
    <scope>NUCLEOTIDE SEQUENCE [LARGE SCALE GENOMIC DNA]</scope>
    <source>
        <strain evidence="2">ID-206-W2</strain>
    </source>
</reference>
<dbReference type="AlphaFoldDB" id="A0A1R1YP15"/>
<accession>A0A1R1YP15</accession>
<comment type="caution">
    <text evidence="1">The sequence shown here is derived from an EMBL/GenBank/DDBJ whole genome shotgun (WGS) entry which is preliminary data.</text>
</comment>
<name>A0A1R1YP15_9FUNG</name>
<dbReference type="Proteomes" id="UP000187429">
    <property type="component" value="Unassembled WGS sequence"/>
</dbReference>
<protein>
    <submittedName>
        <fullName evidence="1">Uncharacterized protein</fullName>
    </submittedName>
</protein>
<gene>
    <name evidence="1" type="ORF">AYI69_g1902</name>
</gene>
<organism evidence="1 2">
    <name type="scientific">Smittium culicis</name>
    <dbReference type="NCBI Taxonomy" id="133412"/>
    <lineage>
        <taxon>Eukaryota</taxon>
        <taxon>Fungi</taxon>
        <taxon>Fungi incertae sedis</taxon>
        <taxon>Zoopagomycota</taxon>
        <taxon>Kickxellomycotina</taxon>
        <taxon>Harpellomycetes</taxon>
        <taxon>Harpellales</taxon>
        <taxon>Legeriomycetaceae</taxon>
        <taxon>Smittium</taxon>
    </lineage>
</organism>
<dbReference type="EMBL" id="LSSM01000527">
    <property type="protein sequence ID" value="OMJ28623.1"/>
    <property type="molecule type" value="Genomic_DNA"/>
</dbReference>
<dbReference type="OrthoDB" id="10602379at2759"/>
<keyword evidence="2" id="KW-1185">Reference proteome</keyword>